<dbReference type="OrthoDB" id="6022609at2759"/>
<gene>
    <name evidence="2" type="ORF">GWK47_010459</name>
</gene>
<dbReference type="Proteomes" id="UP000770661">
    <property type="component" value="Unassembled WGS sequence"/>
</dbReference>
<evidence type="ECO:0000256" key="1">
    <source>
        <dbReference type="SAM" id="MobiDB-lite"/>
    </source>
</evidence>
<dbReference type="EMBL" id="JACEEZ010019101">
    <property type="protein sequence ID" value="KAG0716088.1"/>
    <property type="molecule type" value="Genomic_DNA"/>
</dbReference>
<evidence type="ECO:0000313" key="3">
    <source>
        <dbReference type="Proteomes" id="UP000770661"/>
    </source>
</evidence>
<proteinExistence type="predicted"/>
<keyword evidence="3" id="KW-1185">Reference proteome</keyword>
<dbReference type="AlphaFoldDB" id="A0A8J5C394"/>
<sequence>MRRAGQSPRKSHTLKEVGGPASPLFSCGGGLGGAEATPAHPITSGINLWRVLRVVSCSGGFYVWVPALEGSTCGFLLWRVLRVGSCSGGFYVWVPALEGSTGQADPNTWMTEVLVPMGSLISQSEWHHILTGLQPATQYTLQLVFTVQGTEPIYSPVFTYAPSSMEERVCIEVLNPFAQVESKLQ</sequence>
<comment type="caution">
    <text evidence="2">The sequence shown here is derived from an EMBL/GenBank/DDBJ whole genome shotgun (WGS) entry which is preliminary data.</text>
</comment>
<name>A0A8J5C394_CHIOP</name>
<organism evidence="2 3">
    <name type="scientific">Chionoecetes opilio</name>
    <name type="common">Atlantic snow crab</name>
    <name type="synonym">Cancer opilio</name>
    <dbReference type="NCBI Taxonomy" id="41210"/>
    <lineage>
        <taxon>Eukaryota</taxon>
        <taxon>Metazoa</taxon>
        <taxon>Ecdysozoa</taxon>
        <taxon>Arthropoda</taxon>
        <taxon>Crustacea</taxon>
        <taxon>Multicrustacea</taxon>
        <taxon>Malacostraca</taxon>
        <taxon>Eumalacostraca</taxon>
        <taxon>Eucarida</taxon>
        <taxon>Decapoda</taxon>
        <taxon>Pleocyemata</taxon>
        <taxon>Brachyura</taxon>
        <taxon>Eubrachyura</taxon>
        <taxon>Majoidea</taxon>
        <taxon>Majidae</taxon>
        <taxon>Chionoecetes</taxon>
    </lineage>
</organism>
<feature type="region of interest" description="Disordered" evidence="1">
    <location>
        <begin position="1"/>
        <end position="21"/>
    </location>
</feature>
<evidence type="ECO:0000313" key="2">
    <source>
        <dbReference type="EMBL" id="KAG0716088.1"/>
    </source>
</evidence>
<accession>A0A8J5C394</accession>
<protein>
    <submittedName>
        <fullName evidence="2">Uncharacterized protein</fullName>
    </submittedName>
</protein>
<reference evidence="2" key="1">
    <citation type="submission" date="2020-07" db="EMBL/GenBank/DDBJ databases">
        <title>The High-quality genome of the commercially important snow crab, Chionoecetes opilio.</title>
        <authorList>
            <person name="Jeong J.-H."/>
            <person name="Ryu S."/>
        </authorList>
    </citation>
    <scope>NUCLEOTIDE SEQUENCE</scope>
    <source>
        <strain evidence="2">MADBK_172401_WGS</strain>
        <tissue evidence="2">Digestive gland</tissue>
    </source>
</reference>